<comment type="caution">
    <text evidence="9">The sequence shown here is derived from an EMBL/GenBank/DDBJ whole genome shotgun (WGS) entry which is preliminary data.</text>
</comment>
<evidence type="ECO:0000256" key="3">
    <source>
        <dbReference type="ARBA" id="ARBA00015797"/>
    </source>
</evidence>
<evidence type="ECO:0000313" key="10">
    <source>
        <dbReference type="Proteomes" id="UP000807716"/>
    </source>
</evidence>
<gene>
    <name evidence="9" type="primary">EDC3</name>
    <name evidence="9" type="ORF">DFQ27_003291</name>
</gene>
<proteinExistence type="inferred from homology"/>
<keyword evidence="10" id="KW-1185">Reference proteome</keyword>
<dbReference type="SUPFAM" id="SSF64153">
    <property type="entry name" value="YjeF N-terminal domain-like"/>
    <property type="match status" value="1"/>
</dbReference>
<feature type="compositionally biased region" description="Polar residues" evidence="5">
    <location>
        <begin position="318"/>
        <end position="331"/>
    </location>
</feature>
<feature type="compositionally biased region" description="Basic residues" evidence="5">
    <location>
        <begin position="188"/>
        <end position="205"/>
    </location>
</feature>
<feature type="chain" id="PRO_5040273313" description="Enhancer of mRNA-decapping protein 3" evidence="6">
    <location>
        <begin position="18"/>
        <end position="972"/>
    </location>
</feature>
<dbReference type="Gene3D" id="3.40.50.10260">
    <property type="entry name" value="YjeF N-terminal domain"/>
    <property type="match status" value="1"/>
</dbReference>
<keyword evidence="4" id="KW-0963">Cytoplasm</keyword>
<feature type="signal peptide" evidence="6">
    <location>
        <begin position="1"/>
        <end position="17"/>
    </location>
</feature>
<evidence type="ECO:0000256" key="4">
    <source>
        <dbReference type="ARBA" id="ARBA00022490"/>
    </source>
</evidence>
<dbReference type="Proteomes" id="UP000807716">
    <property type="component" value="Unassembled WGS sequence"/>
</dbReference>
<evidence type="ECO:0000259" key="8">
    <source>
        <dbReference type="PROSITE" id="PS51512"/>
    </source>
</evidence>
<feature type="domain" description="DFDF" evidence="8">
    <location>
        <begin position="238"/>
        <end position="274"/>
    </location>
</feature>
<feature type="region of interest" description="Disordered" evidence="5">
    <location>
        <begin position="165"/>
        <end position="235"/>
    </location>
</feature>
<dbReference type="InterPro" id="IPR004443">
    <property type="entry name" value="YjeF_N_dom"/>
</dbReference>
<evidence type="ECO:0000256" key="6">
    <source>
        <dbReference type="SAM" id="SignalP"/>
    </source>
</evidence>
<dbReference type="GO" id="GO:0000932">
    <property type="term" value="C:P-body"/>
    <property type="evidence" value="ECO:0007669"/>
    <property type="project" value="UniProtKB-SubCell"/>
</dbReference>
<evidence type="ECO:0000259" key="7">
    <source>
        <dbReference type="PROSITE" id="PS51385"/>
    </source>
</evidence>
<reference evidence="9" key="1">
    <citation type="journal article" date="2020" name="Fungal Divers.">
        <title>Resolving the Mortierellaceae phylogeny through synthesis of multi-gene phylogenetics and phylogenomics.</title>
        <authorList>
            <person name="Vandepol N."/>
            <person name="Liber J."/>
            <person name="Desiro A."/>
            <person name="Na H."/>
            <person name="Kennedy M."/>
            <person name="Barry K."/>
            <person name="Grigoriev I.V."/>
            <person name="Miller A.N."/>
            <person name="O'Donnell K."/>
            <person name="Stajich J.E."/>
            <person name="Bonito G."/>
        </authorList>
    </citation>
    <scope>NUCLEOTIDE SEQUENCE</scope>
    <source>
        <strain evidence="9">BC1065</strain>
    </source>
</reference>
<feature type="compositionally biased region" description="Polar residues" evidence="5">
    <location>
        <begin position="165"/>
        <end position="179"/>
    </location>
</feature>
<evidence type="ECO:0000256" key="1">
    <source>
        <dbReference type="ARBA" id="ARBA00004201"/>
    </source>
</evidence>
<evidence type="ECO:0000256" key="2">
    <source>
        <dbReference type="ARBA" id="ARBA00006610"/>
    </source>
</evidence>
<sequence length="972" mass="104805">MAAAFIGLSVKVLLINGTSLKGHVAHVDPITQKLTLNDVVLETPEDNAVKALKSFSIAGGEIKDLQVLSAQHAPPHAHPPQLRPAPTPTHGHHPEHGYHPPPHFPPSYAQPHVHAPPVPSGPANPILMDPAIISFAHASGPPAAAKSDHTMELITESLASTRISKQSYVDSHAETSANESAPPPRPTAGRRSRRVANQQNHHHHSNYNSNLSDYGSPRLSYQGKRGQKKNKDTTHEWSDRNVADFIEEDFDFQGNLSLFDKARVFAEIRDADDTAPESLLVNLNRNPNRAKDVQQSPMMRKLAPNENVLDPAPKRSPFLTSNNNGGSSATTKGRPVAPNVGDEEDDTDLDDYDSSSGDTPSKEVVKSPKSRRRVVATNSTTTTTANGGHHHHHHHHHHHRHHHDGADSDDEEDEEDEDMLHAKKRVIKIQTLAGVSCPIVTSQQMQDAERLSTLEMGLSEEAMVENGGRGTAMMCLQALGGSRRIQPNNHNSAPVVVVLAGNNRTGAYAVCAARHLANHGCQVLTFLAARHLNAGLSKAIHPQVKGFLSTGEQLINTLQDLPGSGLPVDLIVDGLLGYQYSLRDIVDADERETICDLMDWANNNKAPVLSLDLPSGSIVVVSNEDGKGGATKSSVSKENDGSGVAPSILLGGAVTATAAVVKGGNANKKGKTKFCVRPKWTLCLGAPKVGCRSRAVTGELFMTDLAAVVMVNASVNAIVSGAVLIGRDTADYGSTAEEIFNTPENHIAALASVAMASAEMTGFKPAEMPPKTIIVTFDQFIRKFSAFPAFRHSHTTDVSIHLDGSFTQFEKAIRDHGGAGDSGSGHRIAVVARGLRDLIPGYNRDSSLKIWLLNVLAMDNSHILQRNGKLTFTLARITLHIAADASHTTHIPKQSARLIVSTYTVDESYLINNAVKLASMIPIHHVLSTKAFLTSPKVLPVERQFEDAPVASCRVESEGFGGRIEQELFNWL</sequence>
<accession>A0A9P6Q6A5</accession>
<comment type="subcellular location">
    <subcellularLocation>
        <location evidence="1">Cytoplasm</location>
        <location evidence="1">P-body</location>
    </subcellularLocation>
</comment>
<dbReference type="Gene3D" id="2.30.30.100">
    <property type="match status" value="1"/>
</dbReference>
<dbReference type="SMART" id="SM01199">
    <property type="entry name" value="FDF"/>
    <property type="match status" value="1"/>
</dbReference>
<dbReference type="PANTHER" id="PTHR13612:SF0">
    <property type="entry name" value="ENHANCER OF MRNA-DECAPPING PROTEIN 3"/>
    <property type="match status" value="1"/>
</dbReference>
<dbReference type="Pfam" id="PF03853">
    <property type="entry name" value="YjeF_N"/>
    <property type="match status" value="1"/>
</dbReference>
<feature type="compositionally biased region" description="Low complexity" evidence="5">
    <location>
        <begin position="375"/>
        <end position="386"/>
    </location>
</feature>
<feature type="compositionally biased region" description="Acidic residues" evidence="5">
    <location>
        <begin position="407"/>
        <end position="418"/>
    </location>
</feature>
<dbReference type="Pfam" id="PF09532">
    <property type="entry name" value="FDF"/>
    <property type="match status" value="1"/>
</dbReference>
<dbReference type="OrthoDB" id="10030313at2759"/>
<dbReference type="EMBL" id="JAAAJB010000235">
    <property type="protein sequence ID" value="KAG0260878.1"/>
    <property type="molecule type" value="Genomic_DNA"/>
</dbReference>
<dbReference type="GO" id="GO:0003729">
    <property type="term" value="F:mRNA binding"/>
    <property type="evidence" value="ECO:0007669"/>
    <property type="project" value="TreeGrafter"/>
</dbReference>
<evidence type="ECO:0000313" key="9">
    <source>
        <dbReference type="EMBL" id="KAG0260878.1"/>
    </source>
</evidence>
<dbReference type="GO" id="GO:0033962">
    <property type="term" value="P:P-body assembly"/>
    <property type="evidence" value="ECO:0007669"/>
    <property type="project" value="TreeGrafter"/>
</dbReference>
<feature type="compositionally biased region" description="Pro residues" evidence="5">
    <location>
        <begin position="76"/>
        <end position="87"/>
    </location>
</feature>
<evidence type="ECO:0000256" key="5">
    <source>
        <dbReference type="SAM" id="MobiDB-lite"/>
    </source>
</evidence>
<organism evidence="9 10">
    <name type="scientific">Actinomortierella ambigua</name>
    <dbReference type="NCBI Taxonomy" id="1343610"/>
    <lineage>
        <taxon>Eukaryota</taxon>
        <taxon>Fungi</taxon>
        <taxon>Fungi incertae sedis</taxon>
        <taxon>Mucoromycota</taxon>
        <taxon>Mortierellomycotina</taxon>
        <taxon>Mortierellomycetes</taxon>
        <taxon>Mortierellales</taxon>
        <taxon>Mortierellaceae</taxon>
        <taxon>Actinomortierella</taxon>
    </lineage>
</organism>
<feature type="domain" description="YjeF N-terminal" evidence="7">
    <location>
        <begin position="445"/>
        <end position="713"/>
    </location>
</feature>
<feature type="compositionally biased region" description="Basic residues" evidence="5">
    <location>
        <begin position="388"/>
        <end position="403"/>
    </location>
</feature>
<dbReference type="InterPro" id="IPR036652">
    <property type="entry name" value="YjeF_N_dom_sf"/>
</dbReference>
<keyword evidence="6" id="KW-0732">Signal</keyword>
<dbReference type="PROSITE" id="PS51385">
    <property type="entry name" value="YJEF_N"/>
    <property type="match status" value="1"/>
</dbReference>
<dbReference type="AlphaFoldDB" id="A0A9P6Q6A5"/>
<dbReference type="InterPro" id="IPR019050">
    <property type="entry name" value="FDF_dom"/>
</dbReference>
<dbReference type="InterPro" id="IPR025762">
    <property type="entry name" value="DFDF"/>
</dbReference>
<dbReference type="PROSITE" id="PS51512">
    <property type="entry name" value="DFDF"/>
    <property type="match status" value="1"/>
</dbReference>
<dbReference type="PANTHER" id="PTHR13612">
    <property type="entry name" value="ENHANCER OF MRNA-DECAPPING PROTEIN 3"/>
    <property type="match status" value="1"/>
</dbReference>
<comment type="similarity">
    <text evidence="2">Belongs to the EDC3 family.</text>
</comment>
<feature type="region of interest" description="Disordered" evidence="5">
    <location>
        <begin position="306"/>
        <end position="418"/>
    </location>
</feature>
<feature type="compositionally biased region" description="Acidic residues" evidence="5">
    <location>
        <begin position="341"/>
        <end position="353"/>
    </location>
</feature>
<protein>
    <recommendedName>
        <fullName evidence="3">Enhancer of mRNA-decapping protein 3</fullName>
    </recommendedName>
</protein>
<dbReference type="GO" id="GO:0031087">
    <property type="term" value="P:deadenylation-independent decapping of nuclear-transcribed mRNA"/>
    <property type="evidence" value="ECO:0007669"/>
    <property type="project" value="TreeGrafter"/>
</dbReference>
<name>A0A9P6Q6A5_9FUNG</name>
<feature type="region of interest" description="Disordered" evidence="5">
    <location>
        <begin position="70"/>
        <end position="122"/>
    </location>
</feature>